<evidence type="ECO:0000256" key="4">
    <source>
        <dbReference type="ARBA" id="ARBA00022884"/>
    </source>
</evidence>
<reference evidence="5 6" key="1">
    <citation type="submission" date="2018-04" db="EMBL/GenBank/DDBJ databases">
        <title>Camelliibacillus theae gen. nov., sp. nov., isolated from Pu'er tea.</title>
        <authorList>
            <person name="Niu L."/>
        </authorList>
    </citation>
    <scope>NUCLEOTIDE SEQUENCE [LARGE SCALE GENOMIC DNA]</scope>
    <source>
        <strain evidence="5 6">T8</strain>
    </source>
</reference>
<dbReference type="SUPFAM" id="SSF53335">
    <property type="entry name" value="S-adenosyl-L-methionine-dependent methyltransferases"/>
    <property type="match status" value="1"/>
</dbReference>
<evidence type="ECO:0000256" key="1">
    <source>
        <dbReference type="ARBA" id="ARBA00022603"/>
    </source>
</evidence>
<gene>
    <name evidence="5" type="ORF">DCC39_12355</name>
</gene>
<comment type="caution">
    <text evidence="5">The sequence shown here is derived from an EMBL/GenBank/DDBJ whole genome shotgun (WGS) entry which is preliminary data.</text>
</comment>
<accession>A0A2U1JX10</accession>
<protein>
    <submittedName>
        <fullName evidence="5">SAM-dependent methyltransferase</fullName>
    </submittedName>
</protein>
<dbReference type="InterPro" id="IPR029063">
    <property type="entry name" value="SAM-dependent_MTases_sf"/>
</dbReference>
<dbReference type="RefSeq" id="WP_116555213.1">
    <property type="nucleotide sequence ID" value="NZ_QCZG01000026.1"/>
</dbReference>
<dbReference type="Pfam" id="PF00398">
    <property type="entry name" value="RrnaAD"/>
    <property type="match status" value="1"/>
</dbReference>
<keyword evidence="6" id="KW-1185">Reference proteome</keyword>
<dbReference type="EMBL" id="QCZG01000026">
    <property type="protein sequence ID" value="PWA09750.1"/>
    <property type="molecule type" value="Genomic_DNA"/>
</dbReference>
<dbReference type="Proteomes" id="UP000245998">
    <property type="component" value="Unassembled WGS sequence"/>
</dbReference>
<keyword evidence="3" id="KW-0949">S-adenosyl-L-methionine</keyword>
<dbReference type="InterPro" id="IPR001737">
    <property type="entry name" value="KsgA/Erm"/>
</dbReference>
<keyword evidence="2 5" id="KW-0808">Transferase</keyword>
<evidence type="ECO:0000256" key="2">
    <source>
        <dbReference type="ARBA" id="ARBA00022679"/>
    </source>
</evidence>
<dbReference type="GO" id="GO:0008168">
    <property type="term" value="F:methyltransferase activity"/>
    <property type="evidence" value="ECO:0007669"/>
    <property type="project" value="UniProtKB-KW"/>
</dbReference>
<keyword evidence="1 5" id="KW-0489">Methyltransferase</keyword>
<proteinExistence type="predicted"/>
<sequence length="186" mass="21480">MKSFTFLFQYFLKPRTVGAILPSSSKLAEKMMDCIDFQTAKCILEYGPGTGVFTDKMLEKRNEHTVVVLIEYNKEFCKILNDKFKDKKNVMIINGSAEDIDSYVNQYNLPRVDYIVSGLPFASLPENVSHTILLKTKKLLGDSGKFITFQYTQFKKGLISQYFRKIDIKWEYRNIPPAYVFCCSNA</sequence>
<dbReference type="GO" id="GO:0003723">
    <property type="term" value="F:RNA binding"/>
    <property type="evidence" value="ECO:0007669"/>
    <property type="project" value="UniProtKB-KW"/>
</dbReference>
<dbReference type="GO" id="GO:0032259">
    <property type="term" value="P:methylation"/>
    <property type="evidence" value="ECO:0007669"/>
    <property type="project" value="UniProtKB-KW"/>
</dbReference>
<keyword evidence="4" id="KW-0694">RNA-binding</keyword>
<dbReference type="Gene3D" id="3.40.50.150">
    <property type="entry name" value="Vaccinia Virus protein VP39"/>
    <property type="match status" value="1"/>
</dbReference>
<dbReference type="AlphaFoldDB" id="A0A2U1JX10"/>
<evidence type="ECO:0000313" key="5">
    <source>
        <dbReference type="EMBL" id="PWA09750.1"/>
    </source>
</evidence>
<dbReference type="OrthoDB" id="9805585at2"/>
<dbReference type="CDD" id="cd02440">
    <property type="entry name" value="AdoMet_MTases"/>
    <property type="match status" value="1"/>
</dbReference>
<evidence type="ECO:0000256" key="3">
    <source>
        <dbReference type="ARBA" id="ARBA00022691"/>
    </source>
</evidence>
<name>A0A2U1JX10_9BACI</name>
<organism evidence="5 6">
    <name type="scientific">Pueribacillus theae</name>
    <dbReference type="NCBI Taxonomy" id="2171751"/>
    <lineage>
        <taxon>Bacteria</taxon>
        <taxon>Bacillati</taxon>
        <taxon>Bacillota</taxon>
        <taxon>Bacilli</taxon>
        <taxon>Bacillales</taxon>
        <taxon>Bacillaceae</taxon>
        <taxon>Pueribacillus</taxon>
    </lineage>
</organism>
<evidence type="ECO:0000313" key="6">
    <source>
        <dbReference type="Proteomes" id="UP000245998"/>
    </source>
</evidence>